<reference evidence="1 2" key="1">
    <citation type="submission" date="2020-03" db="EMBL/GenBank/DDBJ databases">
        <title>Draft Genome Sequence of 2-Methylisoborneol Producing Pseudanabaena yagii Strain GIHE-NHR1 Isolated from North Han River in South Korea.</title>
        <authorList>
            <person name="Jeong J."/>
        </authorList>
    </citation>
    <scope>NUCLEOTIDE SEQUENCE [LARGE SCALE GENOMIC DNA]</scope>
    <source>
        <strain evidence="1 2">GIHE-NHR1</strain>
    </source>
</reference>
<dbReference type="Proteomes" id="UP000738376">
    <property type="component" value="Unassembled WGS sequence"/>
</dbReference>
<comment type="caution">
    <text evidence="1">The sequence shown here is derived from an EMBL/GenBank/DDBJ whole genome shotgun (WGS) entry which is preliminary data.</text>
</comment>
<dbReference type="EMBL" id="JAAVJL010000005">
    <property type="protein sequence ID" value="NMF61097.1"/>
    <property type="molecule type" value="Genomic_DNA"/>
</dbReference>
<name>A0ABX1LXZ9_9CYAN</name>
<gene>
    <name evidence="1" type="ORF">HC246_24495</name>
</gene>
<organism evidence="1 2">
    <name type="scientific">Pseudanabaena yagii GIHE-NHR1</name>
    <dbReference type="NCBI Taxonomy" id="2722753"/>
    <lineage>
        <taxon>Bacteria</taxon>
        <taxon>Bacillati</taxon>
        <taxon>Cyanobacteriota</taxon>
        <taxon>Cyanophyceae</taxon>
        <taxon>Pseudanabaenales</taxon>
        <taxon>Pseudanabaenaceae</taxon>
        <taxon>Pseudanabaena</taxon>
        <taxon>Pseudanabaena yagii</taxon>
    </lineage>
</organism>
<protein>
    <recommendedName>
        <fullName evidence="3">SPOR domain-containing protein</fullName>
    </recommendedName>
</protein>
<keyword evidence="2" id="KW-1185">Reference proteome</keyword>
<accession>A0ABX1LXZ9</accession>
<evidence type="ECO:0008006" key="3">
    <source>
        <dbReference type="Google" id="ProtNLM"/>
    </source>
</evidence>
<dbReference type="RefSeq" id="WP_169366040.1">
    <property type="nucleotide sequence ID" value="NZ_JAAVJL010000005.1"/>
</dbReference>
<evidence type="ECO:0000313" key="1">
    <source>
        <dbReference type="EMBL" id="NMF61097.1"/>
    </source>
</evidence>
<sequence length="271" mass="30410">MRLNDIAQATNNDIFPSQTCQQLASDRYAVFIDRPVNQLPRLPEFIATSVSPCRYFTTSMTYLGSFEDVNASIYLVSQIRKMGLDAVIHSFSSKNSEIAKSFRANALLVEVNANPALDIQQVRMLTGKSSFWAIFNNRYVILSAPLSSQQTANILANNLRSQGFAVQSIDANWISDSNPLINTNSDLSNRLVARSSTKTQKVYQVLIPLEHNKNLKQSNNIINSDSFQKIVGGRYYLQVRSYRDLGNAIRERERLNKNFSGVVIMLGSDAK</sequence>
<evidence type="ECO:0000313" key="2">
    <source>
        <dbReference type="Proteomes" id="UP000738376"/>
    </source>
</evidence>
<proteinExistence type="predicted"/>